<protein>
    <submittedName>
        <fullName evidence="1">Uncharacterized protein</fullName>
    </submittedName>
</protein>
<organism evidence="1 2">
    <name type="scientific">Paraphaeosphaeria minitans</name>
    <dbReference type="NCBI Taxonomy" id="565426"/>
    <lineage>
        <taxon>Eukaryota</taxon>
        <taxon>Fungi</taxon>
        <taxon>Dikarya</taxon>
        <taxon>Ascomycota</taxon>
        <taxon>Pezizomycotina</taxon>
        <taxon>Dothideomycetes</taxon>
        <taxon>Pleosporomycetidae</taxon>
        <taxon>Pleosporales</taxon>
        <taxon>Massarineae</taxon>
        <taxon>Didymosphaeriaceae</taxon>
        <taxon>Paraphaeosphaeria</taxon>
    </lineage>
</organism>
<comment type="caution">
    <text evidence="1">The sequence shown here is derived from an EMBL/GenBank/DDBJ whole genome shotgun (WGS) entry which is preliminary data.</text>
</comment>
<proteinExistence type="predicted"/>
<keyword evidence="2" id="KW-1185">Reference proteome</keyword>
<evidence type="ECO:0000313" key="1">
    <source>
        <dbReference type="EMBL" id="KAF9729937.1"/>
    </source>
</evidence>
<name>A0A9P6KKL6_9PLEO</name>
<gene>
    <name evidence="1" type="ORF">PMIN01_11870</name>
</gene>
<evidence type="ECO:0000313" key="2">
    <source>
        <dbReference type="Proteomes" id="UP000756921"/>
    </source>
</evidence>
<dbReference type="EMBL" id="WJXW01000015">
    <property type="protein sequence ID" value="KAF9729937.1"/>
    <property type="molecule type" value="Genomic_DNA"/>
</dbReference>
<sequence length="96" mass="10274">MAPSLQSGNNFDTVSPPRTGKILPFYGAQSPAGTSTSMSTDVVIPSYSRKPTLSRILPSSPLSQYPCSDSIAKTIEISFAVNMEQSNRHILGKLSL</sequence>
<dbReference type="Proteomes" id="UP000756921">
    <property type="component" value="Unassembled WGS sequence"/>
</dbReference>
<accession>A0A9P6KKL6</accession>
<reference evidence="1" key="1">
    <citation type="journal article" date="2020" name="Mol. Plant Microbe Interact.">
        <title>Genome Sequence of the Biocontrol Agent Coniothyrium minitans strain Conio (IMI 134523).</title>
        <authorList>
            <person name="Patel D."/>
            <person name="Shittu T.A."/>
            <person name="Baroncelli R."/>
            <person name="Muthumeenakshi S."/>
            <person name="Osborne T.H."/>
            <person name="Janganan T.K."/>
            <person name="Sreenivasaprasad S."/>
        </authorList>
    </citation>
    <scope>NUCLEOTIDE SEQUENCE</scope>
    <source>
        <strain evidence="1">Conio</strain>
    </source>
</reference>
<dbReference type="AlphaFoldDB" id="A0A9P6KKL6"/>